<dbReference type="Pfam" id="PF13671">
    <property type="entry name" value="AAA_33"/>
    <property type="match status" value="1"/>
</dbReference>
<dbReference type="AlphaFoldDB" id="A0A5J4FE81"/>
<reference evidence="9 10" key="1">
    <citation type="journal article" date="2019" name="FEMS Microbiol. Lett.">
        <title>A novel salt-tolerant genotype illuminates the sucrose gene evolution in freshwater bloom-forming cyanobacterium Microcystis aeruginosa.</title>
        <authorList>
            <person name="Tanabe Y."/>
            <person name="Yamaguchi H."/>
            <person name="Sano T."/>
            <person name="Kawachi M."/>
        </authorList>
    </citation>
    <scope>NUCLEOTIDE SEQUENCE [LARGE SCALE GENOMIC DNA]</scope>
    <source>
        <strain evidence="9 10">NIES-4325</strain>
    </source>
</reference>
<dbReference type="InterPro" id="IPR006001">
    <property type="entry name" value="Therm_gnt_kin"/>
</dbReference>
<name>A0A5J4FE81_MICAE</name>
<dbReference type="GO" id="GO:0005524">
    <property type="term" value="F:ATP binding"/>
    <property type="evidence" value="ECO:0007669"/>
    <property type="project" value="UniProtKB-KW"/>
</dbReference>
<dbReference type="GO" id="GO:0005975">
    <property type="term" value="P:carbohydrate metabolic process"/>
    <property type="evidence" value="ECO:0007669"/>
    <property type="project" value="InterPro"/>
</dbReference>
<evidence type="ECO:0000256" key="4">
    <source>
        <dbReference type="ARBA" id="ARBA00022679"/>
    </source>
</evidence>
<evidence type="ECO:0000256" key="5">
    <source>
        <dbReference type="ARBA" id="ARBA00022741"/>
    </source>
</evidence>
<comment type="pathway">
    <text evidence="1">Carbohydrate acid metabolism.</text>
</comment>
<dbReference type="SUPFAM" id="SSF56112">
    <property type="entry name" value="Protein kinase-like (PK-like)"/>
    <property type="match status" value="1"/>
</dbReference>
<sequence length="582" mass="67178">MLVEIRQGGIGGDLAARGSQDLVLANGVWEVETLKGWDWVIKLEITPNFNRGVPLKNPNLVNIKNEMYPRGVLPMDSNRLIEELKNPDFYPHAVKIPVEIIQTHASIIFLTGDYAYKIKKPVNYNFLDFSTLEKRKYYLEQELELNKKVAANIYLEVLSINDQQGSISLNGKGKAIEYVLKMNQFPQECLLSRVFERGELTEKVIESLAEKVAQFHRQALTNSYITQFGNLEVIKQAFDENYQQTEKYINFVQTKKQYNETKAYTDKFFAEHRDWLEERQIKGMIRECHGDLHLNNICQWQGEIQLFDRIEFNESFRFVDVMYDIAFTVMDLSARGRKDFANLFVNTYLEQTADWEGLKVLPLYLTRQAYVRAKVNSFLLDGDSFSEKIKADAQDYYQLAWQYTQPQKPRLILMSGFSASGKSTIGKVIAKNLNAIQIRSDAVRKHLAGIDLNQTGSLDIYSLEMSQKTFARLAELARILIALGYPVILDARYDKYAWREPLLTYAQNLQIPFHIVHCHAPIEVLKQRIAARKGDISDATIEVLNAQIEKTEPFNEKEQPYLISLDTTNPNWSEFLESQLGK</sequence>
<evidence type="ECO:0000256" key="7">
    <source>
        <dbReference type="ARBA" id="ARBA00022840"/>
    </source>
</evidence>
<organism evidence="9 10">
    <name type="scientific">Microcystis aeruginosa NIES-4325</name>
    <dbReference type="NCBI Taxonomy" id="2569534"/>
    <lineage>
        <taxon>Bacteria</taxon>
        <taxon>Bacillati</taxon>
        <taxon>Cyanobacteriota</taxon>
        <taxon>Cyanophyceae</taxon>
        <taxon>Oscillatoriophycideae</taxon>
        <taxon>Chroococcales</taxon>
        <taxon>Microcystaceae</taxon>
        <taxon>Microcystis</taxon>
    </lineage>
</organism>
<comment type="caution">
    <text evidence="9">The sequence shown here is derived from an EMBL/GenBank/DDBJ whole genome shotgun (WGS) entry which is preliminary data.</text>
</comment>
<dbReference type="PANTHER" id="PTHR43883:SF1">
    <property type="entry name" value="GLUCONOKINASE"/>
    <property type="match status" value="1"/>
</dbReference>
<comment type="catalytic activity">
    <reaction evidence="8">
        <text>D-gluconate + ATP = 6-phospho-D-gluconate + ADP + H(+)</text>
        <dbReference type="Rhea" id="RHEA:19433"/>
        <dbReference type="ChEBI" id="CHEBI:15378"/>
        <dbReference type="ChEBI" id="CHEBI:18391"/>
        <dbReference type="ChEBI" id="CHEBI:30616"/>
        <dbReference type="ChEBI" id="CHEBI:58759"/>
        <dbReference type="ChEBI" id="CHEBI:456216"/>
        <dbReference type="EC" id="2.7.1.12"/>
    </reaction>
</comment>
<protein>
    <recommendedName>
        <fullName evidence="3">gluconokinase</fullName>
        <ecNumber evidence="3">2.7.1.12</ecNumber>
    </recommendedName>
</protein>
<dbReference type="PANTHER" id="PTHR43883">
    <property type="entry name" value="SLR0207 PROTEIN"/>
    <property type="match status" value="1"/>
</dbReference>
<evidence type="ECO:0000256" key="8">
    <source>
        <dbReference type="ARBA" id="ARBA00048090"/>
    </source>
</evidence>
<evidence type="ECO:0000256" key="2">
    <source>
        <dbReference type="ARBA" id="ARBA00008420"/>
    </source>
</evidence>
<keyword evidence="4" id="KW-0808">Transferase</keyword>
<evidence type="ECO:0000256" key="1">
    <source>
        <dbReference type="ARBA" id="ARBA00004761"/>
    </source>
</evidence>
<dbReference type="Gene3D" id="3.40.50.300">
    <property type="entry name" value="P-loop containing nucleotide triphosphate hydrolases"/>
    <property type="match status" value="1"/>
</dbReference>
<evidence type="ECO:0000313" key="10">
    <source>
        <dbReference type="Proteomes" id="UP000376575"/>
    </source>
</evidence>
<dbReference type="Gene3D" id="3.90.1200.10">
    <property type="match status" value="1"/>
</dbReference>
<accession>A0A5J4FE81</accession>
<keyword evidence="5" id="KW-0547">Nucleotide-binding</keyword>
<dbReference type="InterPro" id="IPR052732">
    <property type="entry name" value="Cell-binding_unc_protein"/>
</dbReference>
<dbReference type="EMBL" id="BJKP01000050">
    <property type="protein sequence ID" value="GEA28818.1"/>
    <property type="molecule type" value="Genomic_DNA"/>
</dbReference>
<dbReference type="InterPro" id="IPR011009">
    <property type="entry name" value="Kinase-like_dom_sf"/>
</dbReference>
<evidence type="ECO:0000256" key="6">
    <source>
        <dbReference type="ARBA" id="ARBA00022777"/>
    </source>
</evidence>
<evidence type="ECO:0000313" key="9">
    <source>
        <dbReference type="EMBL" id="GEA28818.1"/>
    </source>
</evidence>
<keyword evidence="6" id="KW-0418">Kinase</keyword>
<evidence type="ECO:0000256" key="3">
    <source>
        <dbReference type="ARBA" id="ARBA00012054"/>
    </source>
</evidence>
<gene>
    <name evidence="9" type="ORF">MiAbW_03399</name>
</gene>
<proteinExistence type="inferred from homology"/>
<dbReference type="CDD" id="cd02021">
    <property type="entry name" value="GntK"/>
    <property type="match status" value="1"/>
</dbReference>
<dbReference type="Proteomes" id="UP000376575">
    <property type="component" value="Unassembled WGS sequence"/>
</dbReference>
<comment type="similarity">
    <text evidence="2">Belongs to the gluconokinase GntK/GntV family.</text>
</comment>
<dbReference type="SUPFAM" id="SSF52540">
    <property type="entry name" value="P-loop containing nucleoside triphosphate hydrolases"/>
    <property type="match status" value="1"/>
</dbReference>
<dbReference type="GO" id="GO:0046316">
    <property type="term" value="F:gluconokinase activity"/>
    <property type="evidence" value="ECO:0007669"/>
    <property type="project" value="UniProtKB-EC"/>
</dbReference>
<dbReference type="InterPro" id="IPR027417">
    <property type="entry name" value="P-loop_NTPase"/>
</dbReference>
<keyword evidence="7" id="KW-0067">ATP-binding</keyword>
<dbReference type="EC" id="2.7.1.12" evidence="3"/>